<proteinExistence type="predicted"/>
<protein>
    <submittedName>
        <fullName evidence="1">Uncharacterized protein</fullName>
    </submittedName>
</protein>
<gene>
    <name evidence="1" type="ORF">C1645_739616</name>
</gene>
<dbReference type="Proteomes" id="UP000265703">
    <property type="component" value="Unassembled WGS sequence"/>
</dbReference>
<dbReference type="AlphaFoldDB" id="A0A397SZ92"/>
<evidence type="ECO:0000313" key="1">
    <source>
        <dbReference type="EMBL" id="RIA88104.1"/>
    </source>
</evidence>
<name>A0A397SZ92_9GLOM</name>
<accession>A0A397SZ92</accession>
<reference evidence="1 2" key="1">
    <citation type="submission" date="2018-06" db="EMBL/GenBank/DDBJ databases">
        <title>Comparative genomics reveals the genomic features of Rhizophagus irregularis, R. cerebriforme, R. diaphanum and Gigaspora rosea, and their symbiotic lifestyle signature.</title>
        <authorList>
            <person name="Morin E."/>
            <person name="San Clemente H."/>
            <person name="Chen E.C.H."/>
            <person name="De La Providencia I."/>
            <person name="Hainaut M."/>
            <person name="Kuo A."/>
            <person name="Kohler A."/>
            <person name="Murat C."/>
            <person name="Tang N."/>
            <person name="Roy S."/>
            <person name="Loubradou J."/>
            <person name="Henrissat B."/>
            <person name="Grigoriev I.V."/>
            <person name="Corradi N."/>
            <person name="Roux C."/>
            <person name="Martin F.M."/>
        </authorList>
    </citation>
    <scope>NUCLEOTIDE SEQUENCE [LARGE SCALE GENOMIC DNA]</scope>
    <source>
        <strain evidence="1 2">DAOM 227022</strain>
    </source>
</reference>
<evidence type="ECO:0000313" key="2">
    <source>
        <dbReference type="Proteomes" id="UP000265703"/>
    </source>
</evidence>
<dbReference type="OrthoDB" id="2412271at2759"/>
<sequence>MDTSFTNEPLIKKANKYKKKKLKQELTTAGSSEFESLHVPTDMLIDVSEHAFVPSEQKSPDVSIIDHPILIPKEIMDITFNEIISESIDMIVDQLDSTHLSESNSNLTQDQLSTRYSLSSTSTGILDKSHSFTPSNAPILQVDSSIHTLSFDANVTVQRAQVAIKKDSCIKAIKAIRHKKEYLKSIKADESSSNRSQHALSPPLEYTYDGFLIVEDIKLDLSIQNHEELLAFTELFMRKFEHFSSINYCSIEPIPSIIVKFSKHKGLVKAANYFKHGHHTGRMKLIPKTYYRMGRDKVSCREFKIINVSISVDLDMVEHAIRNILKGESFYLQHPSKHIVDKKSLTKDIFFTASSSHACNFLKQTWYIIINNDVFRLTLAFFKKSDLELRNKFVGKFSGFSTAHNLAYIKDHLQDITNLKNVYKRDDDLNIYFEFMMESDLFNAYSTNLYIDNIKLKGVPRGTNWSDRDAFLSSRYSKRPKSMPAPSTYVTGTNRVRISFFRKMCSSSSDLIEDELISNP</sequence>
<keyword evidence="2" id="KW-1185">Reference proteome</keyword>
<organism evidence="1 2">
    <name type="scientific">Glomus cerebriforme</name>
    <dbReference type="NCBI Taxonomy" id="658196"/>
    <lineage>
        <taxon>Eukaryota</taxon>
        <taxon>Fungi</taxon>
        <taxon>Fungi incertae sedis</taxon>
        <taxon>Mucoromycota</taxon>
        <taxon>Glomeromycotina</taxon>
        <taxon>Glomeromycetes</taxon>
        <taxon>Glomerales</taxon>
        <taxon>Glomeraceae</taxon>
        <taxon>Glomus</taxon>
    </lineage>
</organism>
<dbReference type="EMBL" id="QKYT01000278">
    <property type="protein sequence ID" value="RIA88104.1"/>
    <property type="molecule type" value="Genomic_DNA"/>
</dbReference>
<comment type="caution">
    <text evidence="1">The sequence shown here is derived from an EMBL/GenBank/DDBJ whole genome shotgun (WGS) entry which is preliminary data.</text>
</comment>